<proteinExistence type="predicted"/>
<dbReference type="PROSITE" id="PS51257">
    <property type="entry name" value="PROKAR_LIPOPROTEIN"/>
    <property type="match status" value="1"/>
</dbReference>
<organism evidence="1 2">
    <name type="scientific">Thermococcus paralvinellae</name>
    <dbReference type="NCBI Taxonomy" id="582419"/>
    <lineage>
        <taxon>Archaea</taxon>
        <taxon>Methanobacteriati</taxon>
        <taxon>Methanobacteriota</taxon>
        <taxon>Thermococci</taxon>
        <taxon>Thermococcales</taxon>
        <taxon>Thermococcaceae</taxon>
        <taxon>Thermococcus</taxon>
    </lineage>
</organism>
<comment type="caution">
    <text evidence="1">The sequence shown here is derived from an EMBL/GenBank/DDBJ whole genome shotgun (WGS) entry which is preliminary data.</text>
</comment>
<evidence type="ECO:0000313" key="1">
    <source>
        <dbReference type="EMBL" id="HIP75215.1"/>
    </source>
</evidence>
<sequence>MRMPSMKFLTIILVSVLLGGCLGGGNFIGGGNFVYSKGKVLKPGSEIVYPFKGPVILEMEVSGNRPFTLLVVSSDGSKELFKRTNVTEVKEMVKLPEGSWKVIIRNEGKDFLSLNISLRGK</sequence>
<protein>
    <submittedName>
        <fullName evidence="1">Uncharacterized protein</fullName>
    </submittedName>
</protein>
<accession>A0A832Z5F2</accession>
<gene>
    <name evidence="1" type="ORF">EYH13_03565</name>
</gene>
<dbReference type="AlphaFoldDB" id="A0A832Z5F2"/>
<dbReference type="Proteomes" id="UP000649326">
    <property type="component" value="Unassembled WGS sequence"/>
</dbReference>
<reference evidence="1" key="1">
    <citation type="journal article" date="2020" name="ISME J.">
        <title>Gammaproteobacteria mediating utilization of methyl-, sulfur- and petroleum organic compounds in deep ocean hydrothermal plumes.</title>
        <authorList>
            <person name="Zhou Z."/>
            <person name="Liu Y."/>
            <person name="Pan J."/>
            <person name="Cron B.R."/>
            <person name="Toner B.M."/>
            <person name="Anantharaman K."/>
            <person name="Breier J.A."/>
            <person name="Dick G.J."/>
            <person name="Li M."/>
        </authorList>
    </citation>
    <scope>NUCLEOTIDE SEQUENCE</scope>
    <source>
        <strain evidence="1">SZUA-1451</strain>
    </source>
</reference>
<name>A0A832Z5F2_9EURY</name>
<dbReference type="EMBL" id="DQUG01000149">
    <property type="protein sequence ID" value="HIP75215.1"/>
    <property type="molecule type" value="Genomic_DNA"/>
</dbReference>
<evidence type="ECO:0000313" key="2">
    <source>
        <dbReference type="Proteomes" id="UP000649326"/>
    </source>
</evidence>